<evidence type="ECO:0000313" key="2">
    <source>
        <dbReference type="EMBL" id="MBB5799295.1"/>
    </source>
</evidence>
<dbReference type="AlphaFoldDB" id="A0A7W9HBP4"/>
<reference evidence="2 3" key="1">
    <citation type="submission" date="2020-08" db="EMBL/GenBank/DDBJ databases">
        <title>Sequencing the genomes of 1000 actinobacteria strains.</title>
        <authorList>
            <person name="Klenk H.-P."/>
        </authorList>
    </citation>
    <scope>NUCLEOTIDE SEQUENCE [LARGE SCALE GENOMIC DNA]</scope>
    <source>
        <strain evidence="2 3">DSM 40084</strain>
    </source>
</reference>
<proteinExistence type="predicted"/>
<comment type="caution">
    <text evidence="2">The sequence shown here is derived from an EMBL/GenBank/DDBJ whole genome shotgun (WGS) entry which is preliminary data.</text>
</comment>
<dbReference type="EMBL" id="JACHNE010000001">
    <property type="protein sequence ID" value="MBB5799295.1"/>
    <property type="molecule type" value="Genomic_DNA"/>
</dbReference>
<sequence length="194" mass="21192">MRRWDQGTCCADDEGALAAASLASTVGSRCRLRATIDAGKGSYSDIRPAGRRGPSNYGGQAVKPKVTPVMADKPVPTNDWWSSLIFQRFASNPWSENMYGHFLSYKAVYGGLEVGYPTDHQIVGGGRQYEFAHKADLTLGLADLNSPDAKADGWSDWTVTTYHWIATMNSLGVPRHDDHGQHPRRPSPSTRAAP</sequence>
<protein>
    <submittedName>
        <fullName evidence="2">Endoglucanase Acf2</fullName>
    </submittedName>
</protein>
<dbReference type="Proteomes" id="UP000590647">
    <property type="component" value="Unassembled WGS sequence"/>
</dbReference>
<keyword evidence="3" id="KW-1185">Reference proteome</keyword>
<gene>
    <name evidence="2" type="ORF">HDA41_007259</name>
</gene>
<name>A0A7W9HBP4_9ACTN</name>
<accession>A0A7W9HBP4</accession>
<evidence type="ECO:0000313" key="3">
    <source>
        <dbReference type="Proteomes" id="UP000590647"/>
    </source>
</evidence>
<evidence type="ECO:0000256" key="1">
    <source>
        <dbReference type="SAM" id="MobiDB-lite"/>
    </source>
</evidence>
<feature type="region of interest" description="Disordered" evidence="1">
    <location>
        <begin position="173"/>
        <end position="194"/>
    </location>
</feature>
<organism evidence="2 3">
    <name type="scientific">Streptomyces caelestis</name>
    <dbReference type="NCBI Taxonomy" id="36816"/>
    <lineage>
        <taxon>Bacteria</taxon>
        <taxon>Bacillati</taxon>
        <taxon>Actinomycetota</taxon>
        <taxon>Actinomycetes</taxon>
        <taxon>Kitasatosporales</taxon>
        <taxon>Streptomycetaceae</taxon>
        <taxon>Streptomyces</taxon>
    </lineage>
</organism>